<organism evidence="2 3">
    <name type="scientific">Sporothrix curviconia</name>
    <dbReference type="NCBI Taxonomy" id="1260050"/>
    <lineage>
        <taxon>Eukaryota</taxon>
        <taxon>Fungi</taxon>
        <taxon>Dikarya</taxon>
        <taxon>Ascomycota</taxon>
        <taxon>Pezizomycotina</taxon>
        <taxon>Sordariomycetes</taxon>
        <taxon>Sordariomycetidae</taxon>
        <taxon>Ophiostomatales</taxon>
        <taxon>Ophiostomataceae</taxon>
        <taxon>Sporothrix</taxon>
    </lineage>
</organism>
<dbReference type="PANTHER" id="PTHR47668:SF1">
    <property type="entry name" value="DIENELACTONE HYDROLASE DOMAIN-CONTAINING PROTEIN-RELATED"/>
    <property type="match status" value="1"/>
</dbReference>
<keyword evidence="3" id="KW-1185">Reference proteome</keyword>
<proteinExistence type="predicted"/>
<dbReference type="EMBL" id="CAWUHB010000007">
    <property type="protein sequence ID" value="CAK7213532.1"/>
    <property type="molecule type" value="Genomic_DNA"/>
</dbReference>
<dbReference type="Pfam" id="PF01738">
    <property type="entry name" value="DLH"/>
    <property type="match status" value="1"/>
</dbReference>
<evidence type="ECO:0000259" key="1">
    <source>
        <dbReference type="Pfam" id="PF01738"/>
    </source>
</evidence>
<sequence length="257" mass="27819">MGDQLLPSQCCTLPPFTSNYTPTGTYFTIPVPDNNQPDLPVYSAGPSDATTVIVGVYDIFSLHQNTLQGVDHLAATYGCRVVLPDLFRGESWPVDNMPPKEGPAALTAWVQARGNWEAQIRPALVAVVNKAKEEGAQKLGAYGFCFGAKKLVQAQPDGLFDAVALIHPSFFVAEDGDAMQVPSLLVPSSGEDLAIMDGFWSRVQSKGGVVAEKSIRKDFTDVHHGFASARSNWADPRLAGRARDCYALMIRFFKAAL</sequence>
<comment type="caution">
    <text evidence="2">The sequence shown here is derived from an EMBL/GenBank/DDBJ whole genome shotgun (WGS) entry which is preliminary data.</text>
</comment>
<dbReference type="Gene3D" id="3.40.50.1820">
    <property type="entry name" value="alpha/beta hydrolase"/>
    <property type="match status" value="1"/>
</dbReference>
<dbReference type="InterPro" id="IPR002925">
    <property type="entry name" value="Dienelactn_hydro"/>
</dbReference>
<dbReference type="PANTHER" id="PTHR47668">
    <property type="entry name" value="DIENELACTONE HYDROLASE FAMILY PROTEIN (AFU_ORTHOLOGUE AFUA_6G01940)"/>
    <property type="match status" value="1"/>
</dbReference>
<gene>
    <name evidence="2" type="ORF">SCUCBS95973_001825</name>
</gene>
<reference evidence="2 3" key="1">
    <citation type="submission" date="2024-01" db="EMBL/GenBank/DDBJ databases">
        <authorList>
            <person name="Allen C."/>
            <person name="Tagirdzhanova G."/>
        </authorList>
    </citation>
    <scope>NUCLEOTIDE SEQUENCE [LARGE SCALE GENOMIC DNA]</scope>
</reference>
<feature type="domain" description="Dienelactone hydrolase" evidence="1">
    <location>
        <begin position="40"/>
        <end position="256"/>
    </location>
</feature>
<evidence type="ECO:0000313" key="3">
    <source>
        <dbReference type="Proteomes" id="UP001642405"/>
    </source>
</evidence>
<dbReference type="InterPro" id="IPR029058">
    <property type="entry name" value="AB_hydrolase_fold"/>
</dbReference>
<dbReference type="SUPFAM" id="SSF53474">
    <property type="entry name" value="alpha/beta-Hydrolases"/>
    <property type="match status" value="1"/>
</dbReference>
<evidence type="ECO:0000313" key="2">
    <source>
        <dbReference type="EMBL" id="CAK7213532.1"/>
    </source>
</evidence>
<dbReference type="Proteomes" id="UP001642405">
    <property type="component" value="Unassembled WGS sequence"/>
</dbReference>
<protein>
    <recommendedName>
        <fullName evidence="1">Dienelactone hydrolase domain-containing protein</fullName>
    </recommendedName>
</protein>
<name>A0ABP0B1Y1_9PEZI</name>
<accession>A0ABP0B1Y1</accession>